<organism evidence="1">
    <name type="scientific">Tanacetum cinerariifolium</name>
    <name type="common">Dalmatian daisy</name>
    <name type="synonym">Chrysanthemum cinerariifolium</name>
    <dbReference type="NCBI Taxonomy" id="118510"/>
    <lineage>
        <taxon>Eukaryota</taxon>
        <taxon>Viridiplantae</taxon>
        <taxon>Streptophyta</taxon>
        <taxon>Embryophyta</taxon>
        <taxon>Tracheophyta</taxon>
        <taxon>Spermatophyta</taxon>
        <taxon>Magnoliopsida</taxon>
        <taxon>eudicotyledons</taxon>
        <taxon>Gunneridae</taxon>
        <taxon>Pentapetalae</taxon>
        <taxon>asterids</taxon>
        <taxon>campanulids</taxon>
        <taxon>Asterales</taxon>
        <taxon>Asteraceae</taxon>
        <taxon>Asteroideae</taxon>
        <taxon>Anthemideae</taxon>
        <taxon>Anthemidinae</taxon>
        <taxon>Tanacetum</taxon>
    </lineage>
</organism>
<reference evidence="1" key="1">
    <citation type="journal article" date="2019" name="Sci. Rep.">
        <title>Draft genome of Tanacetum cinerariifolium, the natural source of mosquito coil.</title>
        <authorList>
            <person name="Yamashiro T."/>
            <person name="Shiraishi A."/>
            <person name="Satake H."/>
            <person name="Nakayama K."/>
        </authorList>
    </citation>
    <scope>NUCLEOTIDE SEQUENCE</scope>
</reference>
<comment type="caution">
    <text evidence="1">The sequence shown here is derived from an EMBL/GenBank/DDBJ whole genome shotgun (WGS) entry which is preliminary data.</text>
</comment>
<feature type="non-terminal residue" evidence="1">
    <location>
        <position position="1"/>
    </location>
</feature>
<dbReference type="AlphaFoldDB" id="A0A699XTZ2"/>
<protein>
    <submittedName>
        <fullName evidence="1">Uncharacterized protein</fullName>
    </submittedName>
</protein>
<sequence>WVEAFKRANPYTVAVRYFGKRVARAYLVLYHAASGGRFGCAATASTATSPPLQGAAVVVE</sequence>
<dbReference type="EMBL" id="BKCJ011877376">
    <property type="protein sequence ID" value="GFD60411.1"/>
    <property type="molecule type" value="Genomic_DNA"/>
</dbReference>
<proteinExistence type="predicted"/>
<gene>
    <name evidence="1" type="ORF">Tci_932380</name>
</gene>
<accession>A0A699XTZ2</accession>
<name>A0A699XTZ2_TANCI</name>
<evidence type="ECO:0000313" key="1">
    <source>
        <dbReference type="EMBL" id="GFD60411.1"/>
    </source>
</evidence>